<feature type="transmembrane region" description="Helical" evidence="3">
    <location>
        <begin position="12"/>
        <end position="35"/>
    </location>
</feature>
<dbReference type="InterPro" id="IPR004156">
    <property type="entry name" value="OATP"/>
</dbReference>
<keyword evidence="3" id="KW-0812">Transmembrane</keyword>
<accession>A6IMP5</accession>
<keyword evidence="3" id="KW-0472">Membrane</keyword>
<dbReference type="EMBL" id="CH473964">
    <property type="protein sequence ID" value="EDM01544.1"/>
    <property type="molecule type" value="Genomic_DNA"/>
</dbReference>
<dbReference type="AlphaFoldDB" id="A6IMP5"/>
<dbReference type="Pfam" id="PF03137">
    <property type="entry name" value="OATP"/>
    <property type="match status" value="1"/>
</dbReference>
<keyword evidence="3" id="KW-1133">Transmembrane helix</keyword>
<feature type="transmembrane region" description="Helical" evidence="3">
    <location>
        <begin position="47"/>
        <end position="70"/>
    </location>
</feature>
<evidence type="ECO:0000256" key="1">
    <source>
        <dbReference type="ARBA" id="ARBA00004141"/>
    </source>
</evidence>
<gene>
    <name evidence="4" type="ORF">rCG_29631</name>
</gene>
<evidence type="ECO:0000313" key="5">
    <source>
        <dbReference type="Proteomes" id="UP000234681"/>
    </source>
</evidence>
<protein>
    <submittedName>
        <fullName evidence="4">RCG29631</fullName>
    </submittedName>
</protein>
<keyword evidence="2" id="KW-1015">Disulfide bond</keyword>
<dbReference type="InterPro" id="IPR036259">
    <property type="entry name" value="MFS_trans_sf"/>
</dbReference>
<dbReference type="GO" id="GO:0016020">
    <property type="term" value="C:membrane"/>
    <property type="evidence" value="ECO:0007669"/>
    <property type="project" value="UniProtKB-SubCell"/>
</dbReference>
<dbReference type="Proteomes" id="UP000234681">
    <property type="component" value="Chromosome 4"/>
</dbReference>
<comment type="subcellular location">
    <subcellularLocation>
        <location evidence="1">Membrane</location>
        <topology evidence="1">Multi-pass membrane protein</topology>
    </subcellularLocation>
</comment>
<dbReference type="PANTHER" id="PTHR11388">
    <property type="entry name" value="ORGANIC ANION TRANSPORTER"/>
    <property type="match status" value="1"/>
</dbReference>
<proteinExistence type="predicted"/>
<dbReference type="PANTHER" id="PTHR11388:SF16">
    <property type="entry name" value="SOLUTE CARRIER ORGANIC ANION TRANSPORTER FAMILY MEMBER 1A2"/>
    <property type="match status" value="1"/>
</dbReference>
<dbReference type="GO" id="GO:0055085">
    <property type="term" value="P:transmembrane transport"/>
    <property type="evidence" value="ECO:0007669"/>
    <property type="project" value="InterPro"/>
</dbReference>
<organism evidence="4 5">
    <name type="scientific">Rattus norvegicus</name>
    <name type="common">Rat</name>
    <dbReference type="NCBI Taxonomy" id="10116"/>
    <lineage>
        <taxon>Eukaryota</taxon>
        <taxon>Metazoa</taxon>
        <taxon>Chordata</taxon>
        <taxon>Craniata</taxon>
        <taxon>Vertebrata</taxon>
        <taxon>Euteleostomi</taxon>
        <taxon>Mammalia</taxon>
        <taxon>Eutheria</taxon>
        <taxon>Euarchontoglires</taxon>
        <taxon>Glires</taxon>
        <taxon>Rodentia</taxon>
        <taxon>Myomorpha</taxon>
        <taxon>Muroidea</taxon>
        <taxon>Muridae</taxon>
        <taxon>Murinae</taxon>
        <taxon>Rattus</taxon>
    </lineage>
</organism>
<evidence type="ECO:0000256" key="2">
    <source>
        <dbReference type="ARBA" id="ARBA00023157"/>
    </source>
</evidence>
<sequence length="72" mass="8036">MNSMLIQIERQFGLLTSVVGLINGSFDIGYLLLIVPLSYYGTKLHRPIRVGVDCLFMSLACFITSLPHFLMG</sequence>
<evidence type="ECO:0000256" key="3">
    <source>
        <dbReference type="SAM" id="Phobius"/>
    </source>
</evidence>
<name>A6IMP5_RAT</name>
<reference evidence="4 5" key="1">
    <citation type="submission" date="2005-09" db="EMBL/GenBank/DDBJ databases">
        <authorList>
            <person name="Mural R.J."/>
            <person name="Li P.W."/>
            <person name="Adams M.D."/>
            <person name="Amanatides P.G."/>
            <person name="Baden-Tillson H."/>
            <person name="Barnstead M."/>
            <person name="Chin S.H."/>
            <person name="Dew I."/>
            <person name="Evans C.A."/>
            <person name="Ferriera S."/>
            <person name="Flanigan M."/>
            <person name="Fosler C."/>
            <person name="Glodek A."/>
            <person name="Gu Z."/>
            <person name="Holt R.A."/>
            <person name="Jennings D."/>
            <person name="Kraft C.L."/>
            <person name="Lu F."/>
            <person name="Nguyen T."/>
            <person name="Nusskern D.R."/>
            <person name="Pfannkoch C.M."/>
            <person name="Sitter C."/>
            <person name="Sutton G.G."/>
            <person name="Venter J.C."/>
            <person name="Wang Z."/>
            <person name="Woodage T."/>
            <person name="Zheng X.H."/>
            <person name="Zhong F."/>
        </authorList>
    </citation>
    <scope>NUCLEOTIDE SEQUENCE [LARGE SCALE GENOMIC DNA]</scope>
    <source>
        <strain>BN</strain>
        <strain evidence="5">Sprague-Dawley</strain>
    </source>
</reference>
<evidence type="ECO:0000313" key="4">
    <source>
        <dbReference type="EMBL" id="EDM01544.1"/>
    </source>
</evidence>
<dbReference type="SUPFAM" id="SSF103473">
    <property type="entry name" value="MFS general substrate transporter"/>
    <property type="match status" value="1"/>
</dbReference>
<feature type="non-terminal residue" evidence="4">
    <location>
        <position position="72"/>
    </location>
</feature>